<dbReference type="InParanoid" id="A0A024GKH4"/>
<keyword evidence="3" id="KW-1185">Reference proteome</keyword>
<dbReference type="EMBL" id="CAIX01000147">
    <property type="protein sequence ID" value="CCI47009.1"/>
    <property type="molecule type" value="Genomic_DNA"/>
</dbReference>
<evidence type="ECO:0000313" key="3">
    <source>
        <dbReference type="Proteomes" id="UP000053237"/>
    </source>
</evidence>
<evidence type="ECO:0000313" key="2">
    <source>
        <dbReference type="EMBL" id="CCI47009.1"/>
    </source>
</evidence>
<dbReference type="AlphaFoldDB" id="A0A024GKH4"/>
<keyword evidence="1" id="KW-0732">Signal</keyword>
<accession>A0A024GKH4</accession>
<name>A0A024GKH4_9STRA</name>
<proteinExistence type="predicted"/>
<feature type="signal peptide" evidence="1">
    <location>
        <begin position="1"/>
        <end position="19"/>
    </location>
</feature>
<gene>
    <name evidence="2" type="ORF">BN9_079650</name>
</gene>
<comment type="caution">
    <text evidence="2">The sequence shown here is derived from an EMBL/GenBank/DDBJ whole genome shotgun (WGS) entry which is preliminary data.</text>
</comment>
<sequence>MSTKSFLAICCTIVSLVHGTEFLANSLDQETLRKKVNGFINTQTSQPFEFTSLMMSSENSITLGMRIFGTHLEQDPDQATLRPFNVLVKLITCSSTGPQIKQVFVDLN</sequence>
<protein>
    <submittedName>
        <fullName evidence="2">Uncharacterized protein</fullName>
    </submittedName>
</protein>
<dbReference type="Proteomes" id="UP000053237">
    <property type="component" value="Unassembled WGS sequence"/>
</dbReference>
<feature type="chain" id="PRO_5001529534" evidence="1">
    <location>
        <begin position="20"/>
        <end position="108"/>
    </location>
</feature>
<organism evidence="2 3">
    <name type="scientific">Albugo candida</name>
    <dbReference type="NCBI Taxonomy" id="65357"/>
    <lineage>
        <taxon>Eukaryota</taxon>
        <taxon>Sar</taxon>
        <taxon>Stramenopiles</taxon>
        <taxon>Oomycota</taxon>
        <taxon>Peronosporomycetes</taxon>
        <taxon>Albuginales</taxon>
        <taxon>Albuginaceae</taxon>
        <taxon>Albugo</taxon>
    </lineage>
</organism>
<reference evidence="2 3" key="1">
    <citation type="submission" date="2012-05" db="EMBL/GenBank/DDBJ databases">
        <title>Recombination and specialization in a pathogen metapopulation.</title>
        <authorList>
            <person name="Gardiner A."/>
            <person name="Kemen E."/>
            <person name="Schultz-Larsen T."/>
            <person name="MacLean D."/>
            <person name="Van Oosterhout C."/>
            <person name="Jones J.D.G."/>
        </authorList>
    </citation>
    <scope>NUCLEOTIDE SEQUENCE [LARGE SCALE GENOMIC DNA]</scope>
    <source>
        <strain evidence="2 3">Ac Nc2</strain>
    </source>
</reference>
<evidence type="ECO:0000256" key="1">
    <source>
        <dbReference type="SAM" id="SignalP"/>
    </source>
</evidence>